<reference evidence="1 2" key="1">
    <citation type="submission" date="2021-06" db="EMBL/GenBank/DDBJ databases">
        <title>Caerostris extrusa draft genome.</title>
        <authorList>
            <person name="Kono N."/>
            <person name="Arakawa K."/>
        </authorList>
    </citation>
    <scope>NUCLEOTIDE SEQUENCE [LARGE SCALE GENOMIC DNA]</scope>
</reference>
<proteinExistence type="predicted"/>
<evidence type="ECO:0000313" key="2">
    <source>
        <dbReference type="Proteomes" id="UP001054945"/>
    </source>
</evidence>
<dbReference type="AlphaFoldDB" id="A0AAV4SA40"/>
<gene>
    <name evidence="1" type="ORF">CEXT_437301</name>
</gene>
<protein>
    <submittedName>
        <fullName evidence="1">Uncharacterized protein</fullName>
    </submittedName>
</protein>
<organism evidence="1 2">
    <name type="scientific">Caerostris extrusa</name>
    <name type="common">Bark spider</name>
    <name type="synonym">Caerostris bankana</name>
    <dbReference type="NCBI Taxonomy" id="172846"/>
    <lineage>
        <taxon>Eukaryota</taxon>
        <taxon>Metazoa</taxon>
        <taxon>Ecdysozoa</taxon>
        <taxon>Arthropoda</taxon>
        <taxon>Chelicerata</taxon>
        <taxon>Arachnida</taxon>
        <taxon>Araneae</taxon>
        <taxon>Araneomorphae</taxon>
        <taxon>Entelegynae</taxon>
        <taxon>Araneoidea</taxon>
        <taxon>Araneidae</taxon>
        <taxon>Caerostris</taxon>
    </lineage>
</organism>
<comment type="caution">
    <text evidence="1">The sequence shown here is derived from an EMBL/GenBank/DDBJ whole genome shotgun (WGS) entry which is preliminary data.</text>
</comment>
<accession>A0AAV4SA40</accession>
<name>A0AAV4SA40_CAEEX</name>
<dbReference type="EMBL" id="BPLR01009137">
    <property type="protein sequence ID" value="GIY29829.1"/>
    <property type="molecule type" value="Genomic_DNA"/>
</dbReference>
<sequence>MHQPIYCKERAAAEIVSQYGVTNQYRYDPETSDFLFPAVHHHLQKFQPSNSEHPPNSSMSITDPRFLPGFYQTFDQMNATMNPKAQLSHASSQMVSSEISRTKEMSNTDFVPTKCTILSNEPDSQTNYIHRTESFPLAPIRCYINSKNCSTFGNSLCRNRESNIFNLYETGNPTYFTDHVLLPNTSAISVQNRESHAAKLSAVKINEDKNKQCTSFSYGIADSASYASSSIQTQQLNFGSGMINSSTQPRALEYSWPVTYSSEIYNARNISTPTTAKESSVD</sequence>
<evidence type="ECO:0000313" key="1">
    <source>
        <dbReference type="EMBL" id="GIY29829.1"/>
    </source>
</evidence>
<dbReference type="Proteomes" id="UP001054945">
    <property type="component" value="Unassembled WGS sequence"/>
</dbReference>
<keyword evidence="2" id="KW-1185">Reference proteome</keyword>